<reference evidence="6" key="1">
    <citation type="journal article" date="2019" name="Int. J. Syst. Evol. Microbiol.">
        <title>The Global Catalogue of Microorganisms (GCM) 10K type strain sequencing project: providing services to taxonomists for standard genome sequencing and annotation.</title>
        <authorList>
            <consortium name="The Broad Institute Genomics Platform"/>
            <consortium name="The Broad Institute Genome Sequencing Center for Infectious Disease"/>
            <person name="Wu L."/>
            <person name="Ma J."/>
        </authorList>
    </citation>
    <scope>NUCLEOTIDE SEQUENCE [LARGE SCALE GENOMIC DNA]</scope>
    <source>
        <strain evidence="6">JCM 12165</strain>
    </source>
</reference>
<feature type="domain" description="HTH gntR-type" evidence="4">
    <location>
        <begin position="5"/>
        <end position="73"/>
    </location>
</feature>
<dbReference type="InterPro" id="IPR050679">
    <property type="entry name" value="Bact_HTH_transcr_reg"/>
</dbReference>
<gene>
    <name evidence="5" type="ORF">ACFO4L_17395</name>
</gene>
<dbReference type="SMART" id="SM00345">
    <property type="entry name" value="HTH_GNTR"/>
    <property type="match status" value="1"/>
</dbReference>
<dbReference type="PANTHER" id="PTHR44846:SF1">
    <property type="entry name" value="MANNOSYL-D-GLYCERATE TRANSPORT_METABOLISM SYSTEM REPRESSOR MNGR-RELATED"/>
    <property type="match status" value="1"/>
</dbReference>
<dbReference type="InterPro" id="IPR036388">
    <property type="entry name" value="WH-like_DNA-bd_sf"/>
</dbReference>
<dbReference type="EMBL" id="JBHSGK010000021">
    <property type="protein sequence ID" value="MFC4738351.1"/>
    <property type="molecule type" value="Genomic_DNA"/>
</dbReference>
<evidence type="ECO:0000259" key="4">
    <source>
        <dbReference type="PROSITE" id="PS50949"/>
    </source>
</evidence>
<dbReference type="InterPro" id="IPR011663">
    <property type="entry name" value="UTRA"/>
</dbReference>
<dbReference type="Proteomes" id="UP001595896">
    <property type="component" value="Unassembled WGS sequence"/>
</dbReference>
<keyword evidence="2" id="KW-0238">DNA-binding</keyword>
<keyword evidence="6" id="KW-1185">Reference proteome</keyword>
<dbReference type="RefSeq" id="WP_377910934.1">
    <property type="nucleotide sequence ID" value="NZ_JBHSGK010000021.1"/>
</dbReference>
<organism evidence="5 6">
    <name type="scientific">Bacillus daqingensis</name>
    <dbReference type="NCBI Taxonomy" id="872396"/>
    <lineage>
        <taxon>Bacteria</taxon>
        <taxon>Bacillati</taxon>
        <taxon>Bacillota</taxon>
        <taxon>Bacilli</taxon>
        <taxon>Bacillales</taxon>
        <taxon>Bacillaceae</taxon>
        <taxon>Bacillus</taxon>
    </lineage>
</organism>
<name>A0ABV9NZN9_9BACI</name>
<dbReference type="InterPro" id="IPR028978">
    <property type="entry name" value="Chorismate_lyase_/UTRA_dom_sf"/>
</dbReference>
<dbReference type="Pfam" id="PF07702">
    <property type="entry name" value="UTRA"/>
    <property type="match status" value="1"/>
</dbReference>
<sequence>MRGTSPLYKQIAARMKEEITKGVWKQGDAIPTEAKLSERFGASRVTIRQAIKQLVQEELLYKVQGSGTYVTENKFEHNIYALQGFTEEMEALNKTTWNKVLQFSVTEPDSRIRQILGLEEGEQVYYIRRQRWVDDKPLVVEDTYMPLSLFPELSYETMKGSKYAYVEQVKKLRIKESFQEVIPILPDQSIRELLQMKEHIPIIKVHLFSRLYDETVFEYTEIHFKSDEYKFTIMAGRS</sequence>
<dbReference type="Gene3D" id="1.10.10.10">
    <property type="entry name" value="Winged helix-like DNA-binding domain superfamily/Winged helix DNA-binding domain"/>
    <property type="match status" value="1"/>
</dbReference>
<protein>
    <submittedName>
        <fullName evidence="5">GntR family transcriptional regulator</fullName>
    </submittedName>
</protein>
<evidence type="ECO:0000256" key="3">
    <source>
        <dbReference type="ARBA" id="ARBA00023163"/>
    </source>
</evidence>
<dbReference type="SUPFAM" id="SSF46785">
    <property type="entry name" value="Winged helix' DNA-binding domain"/>
    <property type="match status" value="1"/>
</dbReference>
<dbReference type="InterPro" id="IPR036390">
    <property type="entry name" value="WH_DNA-bd_sf"/>
</dbReference>
<dbReference type="SUPFAM" id="SSF64288">
    <property type="entry name" value="Chorismate lyase-like"/>
    <property type="match status" value="1"/>
</dbReference>
<dbReference type="SMART" id="SM00866">
    <property type="entry name" value="UTRA"/>
    <property type="match status" value="1"/>
</dbReference>
<accession>A0ABV9NZN9</accession>
<dbReference type="Pfam" id="PF00392">
    <property type="entry name" value="GntR"/>
    <property type="match status" value="1"/>
</dbReference>
<evidence type="ECO:0000256" key="1">
    <source>
        <dbReference type="ARBA" id="ARBA00023015"/>
    </source>
</evidence>
<evidence type="ECO:0000256" key="2">
    <source>
        <dbReference type="ARBA" id="ARBA00023125"/>
    </source>
</evidence>
<keyword evidence="3" id="KW-0804">Transcription</keyword>
<evidence type="ECO:0000313" key="5">
    <source>
        <dbReference type="EMBL" id="MFC4738351.1"/>
    </source>
</evidence>
<dbReference type="PRINTS" id="PR00035">
    <property type="entry name" value="HTHGNTR"/>
</dbReference>
<comment type="caution">
    <text evidence="5">The sequence shown here is derived from an EMBL/GenBank/DDBJ whole genome shotgun (WGS) entry which is preliminary data.</text>
</comment>
<keyword evidence="1" id="KW-0805">Transcription regulation</keyword>
<dbReference type="CDD" id="cd07377">
    <property type="entry name" value="WHTH_GntR"/>
    <property type="match status" value="1"/>
</dbReference>
<dbReference type="Gene3D" id="3.40.1410.10">
    <property type="entry name" value="Chorismate lyase-like"/>
    <property type="match status" value="1"/>
</dbReference>
<proteinExistence type="predicted"/>
<evidence type="ECO:0000313" key="6">
    <source>
        <dbReference type="Proteomes" id="UP001595896"/>
    </source>
</evidence>
<dbReference type="PROSITE" id="PS50949">
    <property type="entry name" value="HTH_GNTR"/>
    <property type="match status" value="1"/>
</dbReference>
<dbReference type="PANTHER" id="PTHR44846">
    <property type="entry name" value="MANNOSYL-D-GLYCERATE TRANSPORT/METABOLISM SYSTEM REPRESSOR MNGR-RELATED"/>
    <property type="match status" value="1"/>
</dbReference>
<dbReference type="InterPro" id="IPR000524">
    <property type="entry name" value="Tscrpt_reg_HTH_GntR"/>
</dbReference>